<evidence type="ECO:0000313" key="2">
    <source>
        <dbReference type="Proteomes" id="UP000219369"/>
    </source>
</evidence>
<dbReference type="AlphaFoldDB" id="A0A2H3TBK2"/>
<gene>
    <name evidence="1" type="ORF">FRV6_07248</name>
</gene>
<evidence type="ECO:0000313" key="1">
    <source>
        <dbReference type="EMBL" id="SCO83035.1"/>
    </source>
</evidence>
<sequence>MASSSSRESKEVSGAQAMNDPLSVAASRVVAEVEKAQALFGENQSLGKDLGGHVKTSPVPDRQLDHTEAEIRTGNKTGTVIVIEGASCMTKNACFSVYRCGFSQGLNHRHPYPAAVSTSSHLTGGRLFSG</sequence>
<organism evidence="1 2">
    <name type="scientific">Fusarium oxysporum</name>
    <name type="common">Fusarium vascular wilt</name>
    <dbReference type="NCBI Taxonomy" id="5507"/>
    <lineage>
        <taxon>Eukaryota</taxon>
        <taxon>Fungi</taxon>
        <taxon>Dikarya</taxon>
        <taxon>Ascomycota</taxon>
        <taxon>Pezizomycotina</taxon>
        <taxon>Sordariomycetes</taxon>
        <taxon>Hypocreomycetidae</taxon>
        <taxon>Hypocreales</taxon>
        <taxon>Nectriaceae</taxon>
        <taxon>Fusarium</taxon>
        <taxon>Fusarium oxysporum species complex</taxon>
    </lineage>
</organism>
<dbReference type="Proteomes" id="UP000219369">
    <property type="component" value="Unassembled WGS sequence"/>
</dbReference>
<proteinExistence type="predicted"/>
<protein>
    <submittedName>
        <fullName evidence="1">Uncharacterized protein</fullName>
    </submittedName>
</protein>
<name>A0A2H3TBK2_FUSOX</name>
<accession>A0A2H3TBK2</accession>
<reference evidence="2" key="1">
    <citation type="submission" date="2016-09" db="EMBL/GenBank/DDBJ databases">
        <authorList>
            <person name="Guldener U."/>
        </authorList>
    </citation>
    <scope>NUCLEOTIDE SEQUENCE [LARGE SCALE GENOMIC DNA]</scope>
    <source>
        <strain evidence="2">V64-1</strain>
    </source>
</reference>
<dbReference type="EMBL" id="FMJY01000004">
    <property type="protein sequence ID" value="SCO83035.1"/>
    <property type="molecule type" value="Genomic_DNA"/>
</dbReference>